<evidence type="ECO:0000256" key="2">
    <source>
        <dbReference type="ARBA" id="ARBA00022695"/>
    </source>
</evidence>
<keyword evidence="6" id="KW-0695">RNA-directed DNA polymerase</keyword>
<evidence type="ECO:0000256" key="4">
    <source>
        <dbReference type="ARBA" id="ARBA00022759"/>
    </source>
</evidence>
<keyword evidence="5" id="KW-0378">Hydrolase</keyword>
<evidence type="ECO:0000313" key="9">
    <source>
        <dbReference type="Proteomes" id="UP000564784"/>
    </source>
</evidence>
<dbReference type="InterPro" id="IPR036397">
    <property type="entry name" value="RNaseH_sf"/>
</dbReference>
<dbReference type="SUPFAM" id="SSF53098">
    <property type="entry name" value="Ribonuclease H-like"/>
    <property type="match status" value="1"/>
</dbReference>
<evidence type="ECO:0000256" key="1">
    <source>
        <dbReference type="ARBA" id="ARBA00022679"/>
    </source>
</evidence>
<dbReference type="GO" id="GO:0016787">
    <property type="term" value="F:hydrolase activity"/>
    <property type="evidence" value="ECO:0007669"/>
    <property type="project" value="UniProtKB-KW"/>
</dbReference>
<keyword evidence="4" id="KW-0255">Endonuclease</keyword>
<dbReference type="Gene3D" id="3.30.420.10">
    <property type="entry name" value="Ribonuclease H-like superfamily/Ribonuclease H"/>
    <property type="match status" value="1"/>
</dbReference>
<dbReference type="InterPro" id="IPR001584">
    <property type="entry name" value="Integrase_cat-core"/>
</dbReference>
<feature type="non-terminal residue" evidence="8">
    <location>
        <position position="1"/>
    </location>
</feature>
<evidence type="ECO:0000256" key="6">
    <source>
        <dbReference type="ARBA" id="ARBA00022918"/>
    </source>
</evidence>
<organism evidence="8 9">
    <name type="scientific">Loxia curvirostra</name>
    <name type="common">Red crossbill</name>
    <dbReference type="NCBI Taxonomy" id="64802"/>
    <lineage>
        <taxon>Eukaryota</taxon>
        <taxon>Metazoa</taxon>
        <taxon>Chordata</taxon>
        <taxon>Craniata</taxon>
        <taxon>Vertebrata</taxon>
        <taxon>Euteleostomi</taxon>
        <taxon>Archelosauria</taxon>
        <taxon>Archosauria</taxon>
        <taxon>Dinosauria</taxon>
        <taxon>Saurischia</taxon>
        <taxon>Theropoda</taxon>
        <taxon>Coelurosauria</taxon>
        <taxon>Aves</taxon>
        <taxon>Neognathae</taxon>
        <taxon>Neoaves</taxon>
        <taxon>Telluraves</taxon>
        <taxon>Australaves</taxon>
        <taxon>Passeriformes</taxon>
        <taxon>Passeroidea</taxon>
        <taxon>Fringillidae</taxon>
        <taxon>Carduelinae</taxon>
        <taxon>Loxia</taxon>
    </lineage>
</organism>
<dbReference type="AlphaFoldDB" id="A0A7K7J7T5"/>
<evidence type="ECO:0000313" key="8">
    <source>
        <dbReference type="EMBL" id="NWZ02295.1"/>
    </source>
</evidence>
<evidence type="ECO:0000256" key="3">
    <source>
        <dbReference type="ARBA" id="ARBA00022722"/>
    </source>
</evidence>
<reference evidence="8 9" key="1">
    <citation type="submission" date="2019-09" db="EMBL/GenBank/DDBJ databases">
        <title>Bird 10,000 Genomes (B10K) Project - Family phase.</title>
        <authorList>
            <person name="Zhang G."/>
        </authorList>
    </citation>
    <scope>NUCLEOTIDE SEQUENCE [LARGE SCALE GENOMIC DNA]</scope>
    <source>
        <strain evidence="8">OUT-0011</strain>
        <tissue evidence="8">Muscle</tissue>
    </source>
</reference>
<dbReference type="PANTHER" id="PTHR41694">
    <property type="entry name" value="ENDOGENOUS RETROVIRUS GROUP K MEMBER POL PROTEIN"/>
    <property type="match status" value="1"/>
</dbReference>
<dbReference type="EMBL" id="VZSM01006276">
    <property type="protein sequence ID" value="NWZ02295.1"/>
    <property type="molecule type" value="Genomic_DNA"/>
</dbReference>
<dbReference type="PANTHER" id="PTHR41694:SF3">
    <property type="entry name" value="RNA-DIRECTED DNA POLYMERASE-RELATED"/>
    <property type="match status" value="1"/>
</dbReference>
<dbReference type="PROSITE" id="PS50994">
    <property type="entry name" value="INTEGRASE"/>
    <property type="match status" value="1"/>
</dbReference>
<keyword evidence="3" id="KW-0540">Nuclease</keyword>
<keyword evidence="9" id="KW-1185">Reference proteome</keyword>
<name>A0A7K7J7T5_LOXCU</name>
<dbReference type="GO" id="GO:0004519">
    <property type="term" value="F:endonuclease activity"/>
    <property type="evidence" value="ECO:0007669"/>
    <property type="project" value="UniProtKB-KW"/>
</dbReference>
<dbReference type="GO" id="GO:0035613">
    <property type="term" value="F:RNA stem-loop binding"/>
    <property type="evidence" value="ECO:0007669"/>
    <property type="project" value="TreeGrafter"/>
</dbReference>
<gene>
    <name evidence="8" type="primary">Ervk7</name>
    <name evidence="8" type="ORF">LOXCUR_R16458</name>
</gene>
<keyword evidence="2" id="KW-0548">Nucleotidyltransferase</keyword>
<dbReference type="GO" id="GO:0003964">
    <property type="term" value="F:RNA-directed DNA polymerase activity"/>
    <property type="evidence" value="ECO:0007669"/>
    <property type="project" value="UniProtKB-KW"/>
</dbReference>
<protein>
    <submittedName>
        <fullName evidence="8">POK7 protein</fullName>
    </submittedName>
</protein>
<keyword evidence="1" id="KW-0808">Transferase</keyword>
<evidence type="ECO:0000259" key="7">
    <source>
        <dbReference type="PROSITE" id="PS50994"/>
    </source>
</evidence>
<feature type="domain" description="Integrase catalytic" evidence="7">
    <location>
        <begin position="1"/>
        <end position="64"/>
    </location>
</feature>
<dbReference type="Proteomes" id="UP000564784">
    <property type="component" value="Unassembled WGS sequence"/>
</dbReference>
<dbReference type="GO" id="GO:0015074">
    <property type="term" value="P:DNA integration"/>
    <property type="evidence" value="ECO:0007669"/>
    <property type="project" value="InterPro"/>
</dbReference>
<feature type="non-terminal residue" evidence="8">
    <location>
        <position position="64"/>
    </location>
</feature>
<proteinExistence type="predicted"/>
<dbReference type="OrthoDB" id="9386368at2759"/>
<sequence length="64" mass="7247">QHTIKHFLLTFATLGVPKEIKTDNGPAYTSRKLKEFFSERGIEHKTSIPAKPTGQSIVKRTHQT</sequence>
<dbReference type="Pfam" id="PF00665">
    <property type="entry name" value="rve"/>
    <property type="match status" value="1"/>
</dbReference>
<comment type="caution">
    <text evidence="8">The sequence shown here is derived from an EMBL/GenBank/DDBJ whole genome shotgun (WGS) entry which is preliminary data.</text>
</comment>
<accession>A0A7K7J7T5</accession>
<evidence type="ECO:0000256" key="5">
    <source>
        <dbReference type="ARBA" id="ARBA00022801"/>
    </source>
</evidence>
<dbReference type="InterPro" id="IPR012337">
    <property type="entry name" value="RNaseH-like_sf"/>
</dbReference>